<sequence length="98" mass="10399">MSRHRTPDRAADRIAHGRAFHLCETASLPFGRTAAASRASGDTDRRLPFDDGGLHAFGEVVADETRIRADTVLSFPYQEKSAGPAPSAPHAAGFALPA</sequence>
<protein>
    <submittedName>
        <fullName evidence="2">Uncharacterized protein</fullName>
    </submittedName>
</protein>
<organism evidence="2 3">
    <name type="scientific">Streptomyces corchorusii</name>
    <name type="common">Streptomyces chibaensis</name>
    <dbReference type="NCBI Taxonomy" id="1903"/>
    <lineage>
        <taxon>Bacteria</taxon>
        <taxon>Bacillati</taxon>
        <taxon>Actinomycetota</taxon>
        <taxon>Actinomycetes</taxon>
        <taxon>Kitasatosporales</taxon>
        <taxon>Streptomycetaceae</taxon>
        <taxon>Streptomyces</taxon>
    </lineage>
</organism>
<evidence type="ECO:0000256" key="1">
    <source>
        <dbReference type="SAM" id="MobiDB-lite"/>
    </source>
</evidence>
<feature type="compositionally biased region" description="Low complexity" evidence="1">
    <location>
        <begin position="81"/>
        <end position="98"/>
    </location>
</feature>
<proteinExistence type="predicted"/>
<gene>
    <name evidence="2" type="ORF">AQJ11_09570</name>
</gene>
<keyword evidence="3" id="KW-1185">Reference proteome</keyword>
<reference evidence="2 3" key="1">
    <citation type="submission" date="2015-10" db="EMBL/GenBank/DDBJ databases">
        <title>Draft genome sequence of Streptomyces corchorusii DSM 40340, type strain for the species Streptomyces corchorusii.</title>
        <authorList>
            <person name="Ruckert C."/>
            <person name="Winkler A."/>
            <person name="Kalinowski J."/>
            <person name="Kampfer P."/>
            <person name="Glaeser S."/>
        </authorList>
    </citation>
    <scope>NUCLEOTIDE SEQUENCE [LARGE SCALE GENOMIC DNA]</scope>
    <source>
        <strain evidence="2 3">DSM 40340</strain>
    </source>
</reference>
<evidence type="ECO:0000313" key="2">
    <source>
        <dbReference type="EMBL" id="KUN30951.1"/>
    </source>
</evidence>
<dbReference type="AlphaFoldDB" id="A0A101QJK6"/>
<evidence type="ECO:0000313" key="3">
    <source>
        <dbReference type="Proteomes" id="UP000053398"/>
    </source>
</evidence>
<dbReference type="EMBL" id="LMWP01000008">
    <property type="protein sequence ID" value="KUN30951.1"/>
    <property type="molecule type" value="Genomic_DNA"/>
</dbReference>
<comment type="caution">
    <text evidence="2">The sequence shown here is derived from an EMBL/GenBank/DDBJ whole genome shotgun (WGS) entry which is preliminary data.</text>
</comment>
<name>A0A101QJK6_STRCK</name>
<dbReference type="RefSeq" id="WP_059262597.1">
    <property type="nucleotide sequence ID" value="NZ_KQ948353.1"/>
</dbReference>
<feature type="region of interest" description="Disordered" evidence="1">
    <location>
        <begin position="78"/>
        <end position="98"/>
    </location>
</feature>
<accession>A0A101QJK6</accession>
<dbReference type="Proteomes" id="UP000053398">
    <property type="component" value="Unassembled WGS sequence"/>
</dbReference>